<keyword evidence="9" id="KW-1185">Reference proteome</keyword>
<feature type="transmembrane region" description="Helical" evidence="6">
    <location>
        <begin position="210"/>
        <end position="228"/>
    </location>
</feature>
<feature type="transmembrane region" description="Helical" evidence="6">
    <location>
        <begin position="176"/>
        <end position="195"/>
    </location>
</feature>
<dbReference type="InterPro" id="IPR020846">
    <property type="entry name" value="MFS_dom"/>
</dbReference>
<feature type="transmembrane region" description="Helical" evidence="6">
    <location>
        <begin position="533"/>
        <end position="552"/>
    </location>
</feature>
<evidence type="ECO:0000256" key="4">
    <source>
        <dbReference type="ARBA" id="ARBA00022989"/>
    </source>
</evidence>
<feature type="domain" description="Major facilitator superfamily (MFS) profile" evidence="7">
    <location>
        <begin position="50"/>
        <end position="557"/>
    </location>
</feature>
<evidence type="ECO:0000256" key="6">
    <source>
        <dbReference type="SAM" id="Phobius"/>
    </source>
</evidence>
<dbReference type="OrthoDB" id="4161376at2759"/>
<reference evidence="8" key="1">
    <citation type="journal article" date="2021" name="Nat. Commun.">
        <title>Genetic determinants of endophytism in the Arabidopsis root mycobiome.</title>
        <authorList>
            <person name="Mesny F."/>
            <person name="Miyauchi S."/>
            <person name="Thiergart T."/>
            <person name="Pickel B."/>
            <person name="Atanasova L."/>
            <person name="Karlsson M."/>
            <person name="Huettel B."/>
            <person name="Barry K.W."/>
            <person name="Haridas S."/>
            <person name="Chen C."/>
            <person name="Bauer D."/>
            <person name="Andreopoulos W."/>
            <person name="Pangilinan J."/>
            <person name="LaButti K."/>
            <person name="Riley R."/>
            <person name="Lipzen A."/>
            <person name="Clum A."/>
            <person name="Drula E."/>
            <person name="Henrissat B."/>
            <person name="Kohler A."/>
            <person name="Grigoriev I.V."/>
            <person name="Martin F.M."/>
            <person name="Hacquard S."/>
        </authorList>
    </citation>
    <scope>NUCLEOTIDE SEQUENCE</scope>
    <source>
        <strain evidence="8">MPI-CAGE-AT-0147</strain>
    </source>
</reference>
<dbReference type="AlphaFoldDB" id="A0A9P9FN66"/>
<dbReference type="InterPro" id="IPR036259">
    <property type="entry name" value="MFS_trans_sf"/>
</dbReference>
<feature type="transmembrane region" description="Helical" evidence="6">
    <location>
        <begin position="119"/>
        <end position="138"/>
    </location>
</feature>
<dbReference type="SUPFAM" id="SSF103473">
    <property type="entry name" value="MFS general substrate transporter"/>
    <property type="match status" value="1"/>
</dbReference>
<evidence type="ECO:0000256" key="2">
    <source>
        <dbReference type="ARBA" id="ARBA00022448"/>
    </source>
</evidence>
<comment type="subcellular location">
    <subcellularLocation>
        <location evidence="1">Membrane</location>
        <topology evidence="1">Multi-pass membrane protein</topology>
    </subcellularLocation>
</comment>
<feature type="transmembrane region" description="Helical" evidence="6">
    <location>
        <begin position="386"/>
        <end position="408"/>
    </location>
</feature>
<proteinExistence type="predicted"/>
<dbReference type="Proteomes" id="UP000738349">
    <property type="component" value="Unassembled WGS sequence"/>
</dbReference>
<sequence length="582" mass="63151">MEVNKIENTTEHLDTVELEKERARRDDDASSINSAALGEDLPPGYFYSVRFIGAMAGFCFSAISAYIFLILPTNVLTYINAEIGPSNYIAWVNIARTLALSFTYTILGRLSDLFGRRWFFIGGNIVALIGIIVCAVAQDVNTLIIGSAVYGLGETVQLSFNVAVGELVPNKYRPMILSFIFLTNAPIATFGPIIARKFIENPKLGWRWCYYINIIDVGLAIIFLFFFYHPPTFDLLHERKTKRQMLKDLDYLGIFLWTAGLTLFLMGVSWGGKMYPWKSAATISSLVIGALLLIALFAWEAFANLKYPAIPVKFFANRGFMALVCCATVASMFYYSAVLLWPQQVQALFTKDVTYAGWLSTTVASSTALGQICAGIIVRWGGNVRYWLIFSTFAMVGFVAALASLTPADKNTGIALTILGPFFVGFIELASLALAPLFCAAQDIGLASGLLASIRSAGGSIAVAVYTSILSNRLTDTIPNNVIPAAEEAGLPDSQVSDLLTALTAGDLSSFSDAVQAAVAGALPTAYAQAFKTVYLASLGFGAIAIIGCLFSKDAKKHLTDKVERRMHDGKVTKKTRDGAEV</sequence>
<dbReference type="EMBL" id="JAGMUV010000002">
    <property type="protein sequence ID" value="KAH7170022.1"/>
    <property type="molecule type" value="Genomic_DNA"/>
</dbReference>
<dbReference type="PANTHER" id="PTHR23501">
    <property type="entry name" value="MAJOR FACILITATOR SUPERFAMILY"/>
    <property type="match status" value="1"/>
</dbReference>
<dbReference type="GO" id="GO:0005886">
    <property type="term" value="C:plasma membrane"/>
    <property type="evidence" value="ECO:0007669"/>
    <property type="project" value="TreeGrafter"/>
</dbReference>
<dbReference type="InterPro" id="IPR053791">
    <property type="entry name" value="MFS_Tri12-like"/>
</dbReference>
<dbReference type="InterPro" id="IPR005829">
    <property type="entry name" value="Sugar_transporter_CS"/>
</dbReference>
<dbReference type="CDD" id="cd06179">
    <property type="entry name" value="MFS_TRI12_like"/>
    <property type="match status" value="1"/>
</dbReference>
<keyword evidence="4 6" id="KW-1133">Transmembrane helix</keyword>
<feature type="transmembrane region" description="Helical" evidence="6">
    <location>
        <begin position="88"/>
        <end position="107"/>
    </location>
</feature>
<dbReference type="PANTHER" id="PTHR23501:SF109">
    <property type="entry name" value="MAJOR FACILITATOR SUPERFAMILY (MFS) PROFILE DOMAIN-CONTAINING PROTEIN-RELATED"/>
    <property type="match status" value="1"/>
</dbReference>
<dbReference type="PROSITE" id="PS50850">
    <property type="entry name" value="MFS"/>
    <property type="match status" value="1"/>
</dbReference>
<comment type="caution">
    <text evidence="8">The sequence shown here is derived from an EMBL/GenBank/DDBJ whole genome shotgun (WGS) entry which is preliminary data.</text>
</comment>
<feature type="transmembrane region" description="Helical" evidence="6">
    <location>
        <begin position="414"/>
        <end position="438"/>
    </location>
</feature>
<feature type="transmembrane region" description="Helical" evidence="6">
    <location>
        <begin position="280"/>
        <end position="299"/>
    </location>
</feature>
<evidence type="ECO:0000256" key="1">
    <source>
        <dbReference type="ARBA" id="ARBA00004141"/>
    </source>
</evidence>
<feature type="transmembrane region" description="Helical" evidence="6">
    <location>
        <begin position="249"/>
        <end position="268"/>
    </location>
</feature>
<evidence type="ECO:0000313" key="9">
    <source>
        <dbReference type="Proteomes" id="UP000738349"/>
    </source>
</evidence>
<dbReference type="PROSITE" id="PS00216">
    <property type="entry name" value="SUGAR_TRANSPORT_1"/>
    <property type="match status" value="1"/>
</dbReference>
<evidence type="ECO:0000256" key="5">
    <source>
        <dbReference type="ARBA" id="ARBA00023136"/>
    </source>
</evidence>
<evidence type="ECO:0000256" key="3">
    <source>
        <dbReference type="ARBA" id="ARBA00022692"/>
    </source>
</evidence>
<dbReference type="Pfam" id="PF06609">
    <property type="entry name" value="TRI12"/>
    <property type="match status" value="1"/>
</dbReference>
<evidence type="ECO:0000259" key="7">
    <source>
        <dbReference type="PROSITE" id="PS50850"/>
    </source>
</evidence>
<dbReference type="Gene3D" id="1.20.1250.20">
    <property type="entry name" value="MFS general substrate transporter like domains"/>
    <property type="match status" value="1"/>
</dbReference>
<feature type="transmembrane region" description="Helical" evidence="6">
    <location>
        <begin position="353"/>
        <end position="374"/>
    </location>
</feature>
<gene>
    <name evidence="8" type="ORF">EDB81DRAFT_850946</name>
</gene>
<dbReference type="InterPro" id="IPR010573">
    <property type="entry name" value="MFS_Str1/Tri12-like"/>
</dbReference>
<feature type="transmembrane region" description="Helical" evidence="6">
    <location>
        <begin position="320"/>
        <end position="341"/>
    </location>
</feature>
<feature type="transmembrane region" description="Helical" evidence="6">
    <location>
        <begin position="144"/>
        <end position="164"/>
    </location>
</feature>
<organism evidence="8 9">
    <name type="scientific">Dactylonectria macrodidyma</name>
    <dbReference type="NCBI Taxonomy" id="307937"/>
    <lineage>
        <taxon>Eukaryota</taxon>
        <taxon>Fungi</taxon>
        <taxon>Dikarya</taxon>
        <taxon>Ascomycota</taxon>
        <taxon>Pezizomycotina</taxon>
        <taxon>Sordariomycetes</taxon>
        <taxon>Hypocreomycetidae</taxon>
        <taxon>Hypocreales</taxon>
        <taxon>Nectriaceae</taxon>
        <taxon>Dactylonectria</taxon>
    </lineage>
</organism>
<keyword evidence="3 6" id="KW-0812">Transmembrane</keyword>
<keyword evidence="5 6" id="KW-0472">Membrane</keyword>
<keyword evidence="2" id="KW-0813">Transport</keyword>
<evidence type="ECO:0000313" key="8">
    <source>
        <dbReference type="EMBL" id="KAH7170022.1"/>
    </source>
</evidence>
<protein>
    <submittedName>
        <fullName evidence="8">Fungal trichothecene efflux pump</fullName>
    </submittedName>
</protein>
<name>A0A9P9FN66_9HYPO</name>
<accession>A0A9P9FN66</accession>
<dbReference type="GO" id="GO:0022857">
    <property type="term" value="F:transmembrane transporter activity"/>
    <property type="evidence" value="ECO:0007669"/>
    <property type="project" value="InterPro"/>
</dbReference>
<feature type="transmembrane region" description="Helical" evidence="6">
    <location>
        <begin position="450"/>
        <end position="469"/>
    </location>
</feature>
<feature type="transmembrane region" description="Helical" evidence="6">
    <location>
        <begin position="51"/>
        <end position="76"/>
    </location>
</feature>